<dbReference type="Gene3D" id="1.20.1720.10">
    <property type="entry name" value="Multidrug resistance protein D"/>
    <property type="match status" value="1"/>
</dbReference>
<gene>
    <name evidence="10" type="ORF">WN72_31130</name>
</gene>
<evidence type="ECO:0000256" key="2">
    <source>
        <dbReference type="ARBA" id="ARBA00004141"/>
    </source>
</evidence>
<dbReference type="InterPro" id="IPR005829">
    <property type="entry name" value="Sugar_transporter_CS"/>
</dbReference>
<evidence type="ECO:0000256" key="5">
    <source>
        <dbReference type="ARBA" id="ARBA00022989"/>
    </source>
</evidence>
<reference evidence="10 11" key="1">
    <citation type="submission" date="2018-06" db="EMBL/GenBank/DDBJ databases">
        <title>Comparative genomics of Bradyrhizobium nodulating Arachidis hypogaea.</title>
        <authorList>
            <person name="Li Y."/>
        </authorList>
    </citation>
    <scope>NUCLEOTIDE SEQUENCE [LARGE SCALE GENOMIC DNA]</scope>
    <source>
        <strain evidence="10 11">CCBAU 051107</strain>
    </source>
</reference>
<dbReference type="KEGG" id="barh:WN72_31130"/>
<proteinExistence type="inferred from homology"/>
<feature type="transmembrane region" description="Helical" evidence="8">
    <location>
        <begin position="88"/>
        <end position="107"/>
    </location>
</feature>
<evidence type="ECO:0000259" key="9">
    <source>
        <dbReference type="PROSITE" id="PS50850"/>
    </source>
</evidence>
<evidence type="ECO:0000256" key="8">
    <source>
        <dbReference type="SAM" id="Phobius"/>
    </source>
</evidence>
<dbReference type="Gene3D" id="1.20.1250.20">
    <property type="entry name" value="MFS general substrate transporter like domains"/>
    <property type="match status" value="1"/>
</dbReference>
<evidence type="ECO:0000256" key="7">
    <source>
        <dbReference type="SAM" id="MobiDB-lite"/>
    </source>
</evidence>
<feature type="transmembrane region" description="Helical" evidence="8">
    <location>
        <begin position="296"/>
        <end position="321"/>
    </location>
</feature>
<dbReference type="PANTHER" id="PTHR42718:SF49">
    <property type="entry name" value="EXPORT PROTEIN"/>
    <property type="match status" value="1"/>
</dbReference>
<dbReference type="PROSITE" id="PS00216">
    <property type="entry name" value="SUGAR_TRANSPORT_1"/>
    <property type="match status" value="1"/>
</dbReference>
<dbReference type="InterPro" id="IPR020846">
    <property type="entry name" value="MFS_dom"/>
</dbReference>
<feature type="transmembrane region" description="Helical" evidence="8">
    <location>
        <begin position="178"/>
        <end position="202"/>
    </location>
</feature>
<feature type="transmembrane region" description="Helical" evidence="8">
    <location>
        <begin position="375"/>
        <end position="392"/>
    </location>
</feature>
<feature type="region of interest" description="Disordered" evidence="7">
    <location>
        <begin position="1"/>
        <end position="21"/>
    </location>
</feature>
<evidence type="ECO:0000256" key="3">
    <source>
        <dbReference type="ARBA" id="ARBA00007520"/>
    </source>
</evidence>
<comment type="similarity">
    <text evidence="3">Belongs to the major facilitator superfamily. TCR/Tet family.</text>
</comment>
<feature type="transmembrane region" description="Helical" evidence="8">
    <location>
        <begin position="465"/>
        <end position="485"/>
    </location>
</feature>
<evidence type="ECO:0000313" key="10">
    <source>
        <dbReference type="EMBL" id="QOZ70254.1"/>
    </source>
</evidence>
<feature type="transmembrane region" description="Helical" evidence="8">
    <location>
        <begin position="341"/>
        <end position="363"/>
    </location>
</feature>
<dbReference type="PRINTS" id="PR01035">
    <property type="entry name" value="TCRTETA"/>
</dbReference>
<dbReference type="Proteomes" id="UP000594015">
    <property type="component" value="Chromosome"/>
</dbReference>
<keyword evidence="6 8" id="KW-0472">Membrane</keyword>
<dbReference type="InterPro" id="IPR036259">
    <property type="entry name" value="MFS_trans_sf"/>
</dbReference>
<organism evidence="10 11">
    <name type="scientific">Bradyrhizobium arachidis</name>
    <dbReference type="NCBI Taxonomy" id="858423"/>
    <lineage>
        <taxon>Bacteria</taxon>
        <taxon>Pseudomonadati</taxon>
        <taxon>Pseudomonadota</taxon>
        <taxon>Alphaproteobacteria</taxon>
        <taxon>Hyphomicrobiales</taxon>
        <taxon>Nitrobacteraceae</taxon>
        <taxon>Bradyrhizobium</taxon>
    </lineage>
</organism>
<sequence length="489" mass="50288">MKEIHAELNTPHTPRAQTDDTKRASQRFCAALSQFGRGFVKTAPALCACDLSVALTLGLGAFFTNLDVTAVVVALPAMARTLSFGMDATAWVIDAYSLAFTGMLLAAGAIADRFGRRRALLTGNVIFLVASLGCGLAWDGPSLWLARGLQGVGAAFVVTGALALVAGAFPDAAVRARVFALMGVVSGVGMAVGPTLGGVITAWTGWRWIFFINVPFCVALAIAVPRFVAESQAAEKRPLDIVGVALLTTALALLIDATLRLRADMIGAASLGGAALLLLAGFALQQRRRAVPLLDAAVFGTPAMIGVGLLLIAVSVSYWAILVYLPPAMQSAFGWHANRTGLALLAATAPMLIVPPIGGHLVMRIGWRWHFAHSLAILAVGNLLLLASLWRTDTAETLVLMLAGMAAIGSGAALAHPQLSGALLALAPPDRSGMASAMTIVARQGGFALGIAALAAVGGGQAFEGIFATAASTAVLGVLAAIFLLPADR</sequence>
<dbReference type="RefSeq" id="WP_092213634.1">
    <property type="nucleotide sequence ID" value="NZ_CP030050.1"/>
</dbReference>
<name>A0AAE7TJF4_9BRAD</name>
<evidence type="ECO:0000256" key="4">
    <source>
        <dbReference type="ARBA" id="ARBA00022692"/>
    </source>
</evidence>
<dbReference type="GO" id="GO:0022857">
    <property type="term" value="F:transmembrane transporter activity"/>
    <property type="evidence" value="ECO:0007669"/>
    <property type="project" value="InterPro"/>
</dbReference>
<keyword evidence="5 8" id="KW-1133">Transmembrane helix</keyword>
<dbReference type="Pfam" id="PF07690">
    <property type="entry name" value="MFS_1"/>
    <property type="match status" value="1"/>
</dbReference>
<dbReference type="AlphaFoldDB" id="A0AAE7TJF4"/>
<dbReference type="EMBL" id="CP030050">
    <property type="protein sequence ID" value="QOZ70254.1"/>
    <property type="molecule type" value="Genomic_DNA"/>
</dbReference>
<dbReference type="CDD" id="cd17321">
    <property type="entry name" value="MFS_MMR_MDR_like"/>
    <property type="match status" value="1"/>
</dbReference>
<dbReference type="PANTHER" id="PTHR42718">
    <property type="entry name" value="MAJOR FACILITATOR SUPERFAMILY MULTIDRUG TRANSPORTER MFSC"/>
    <property type="match status" value="1"/>
</dbReference>
<accession>A0AAE7TJF4</accession>
<keyword evidence="4 8" id="KW-0812">Transmembrane</keyword>
<feature type="transmembrane region" description="Helical" evidence="8">
    <location>
        <begin position="398"/>
        <end position="419"/>
    </location>
</feature>
<protein>
    <submittedName>
        <fullName evidence="10">MFS transporter</fullName>
    </submittedName>
</protein>
<feature type="transmembrane region" description="Helical" evidence="8">
    <location>
        <begin position="265"/>
        <end position="284"/>
    </location>
</feature>
<evidence type="ECO:0000256" key="1">
    <source>
        <dbReference type="ARBA" id="ARBA00003279"/>
    </source>
</evidence>
<dbReference type="InterPro" id="IPR011701">
    <property type="entry name" value="MFS"/>
</dbReference>
<feature type="transmembrane region" description="Helical" evidence="8">
    <location>
        <begin position="440"/>
        <end position="459"/>
    </location>
</feature>
<comment type="function">
    <text evidence="1">Resistance to tetracycline by an active tetracycline efflux. This is an energy-dependent process that decreases the accumulation of the antibiotic in whole cells. This protein functions as a metal-tetracycline/H(+) antiporter.</text>
</comment>
<dbReference type="PROSITE" id="PS50850">
    <property type="entry name" value="MFS"/>
    <property type="match status" value="1"/>
</dbReference>
<feature type="transmembrane region" description="Helical" evidence="8">
    <location>
        <begin position="51"/>
        <end position="76"/>
    </location>
</feature>
<feature type="transmembrane region" description="Helical" evidence="8">
    <location>
        <begin position="241"/>
        <end position="259"/>
    </location>
</feature>
<feature type="domain" description="Major facilitator superfamily (MFS) profile" evidence="9">
    <location>
        <begin position="53"/>
        <end position="489"/>
    </location>
</feature>
<feature type="transmembrane region" description="Helical" evidence="8">
    <location>
        <begin position="144"/>
        <end position="166"/>
    </location>
</feature>
<evidence type="ECO:0000313" key="11">
    <source>
        <dbReference type="Proteomes" id="UP000594015"/>
    </source>
</evidence>
<feature type="transmembrane region" description="Helical" evidence="8">
    <location>
        <begin position="119"/>
        <end position="138"/>
    </location>
</feature>
<dbReference type="GO" id="GO:0016020">
    <property type="term" value="C:membrane"/>
    <property type="evidence" value="ECO:0007669"/>
    <property type="project" value="UniProtKB-SubCell"/>
</dbReference>
<dbReference type="InterPro" id="IPR001958">
    <property type="entry name" value="Tet-R_TetA/multi-R_MdtG-like"/>
</dbReference>
<feature type="transmembrane region" description="Helical" evidence="8">
    <location>
        <begin position="208"/>
        <end position="229"/>
    </location>
</feature>
<dbReference type="SUPFAM" id="SSF103473">
    <property type="entry name" value="MFS general substrate transporter"/>
    <property type="match status" value="1"/>
</dbReference>
<comment type="subcellular location">
    <subcellularLocation>
        <location evidence="2">Membrane</location>
        <topology evidence="2">Multi-pass membrane protein</topology>
    </subcellularLocation>
</comment>
<evidence type="ECO:0000256" key="6">
    <source>
        <dbReference type="ARBA" id="ARBA00023136"/>
    </source>
</evidence>